<reference evidence="2 3" key="1">
    <citation type="submission" date="2020-07" db="EMBL/GenBank/DDBJ databases">
        <title>Sequencing the genomes of 1000 actinobacteria strains.</title>
        <authorList>
            <person name="Klenk H.-P."/>
        </authorList>
    </citation>
    <scope>NUCLEOTIDE SEQUENCE [LARGE SCALE GENOMIC DNA]</scope>
    <source>
        <strain evidence="2 3">DSM 18448</strain>
    </source>
</reference>
<feature type="transmembrane region" description="Helical" evidence="1">
    <location>
        <begin position="163"/>
        <end position="181"/>
    </location>
</feature>
<sequence length="286" mass="29057">MTGLAIALALGASILFGVGTALQSSVAKAGGSTLQWGLVRRLATNRRWLTGTVCVDVGVFAHIAALRFGPLALVQPLALAGLLFALPLEALMGERRLSAAQLVAAAEVVAGLAVIVVADHASRSRPEAPPWLTMVVVAPIVTACACVGIYLRDGGVHDPRWRALTLGITAGTCLGVSSVFVRQTLLEVDATGATALWSPSAATFAITGLMGVLLSQAALASGRLSWSLPAQDLTALLSSITLGAVLLGEMPHFGAGVAAVDALALIALGHGLGTLAQRAVDPDSHT</sequence>
<dbReference type="Proteomes" id="UP000579605">
    <property type="component" value="Unassembled WGS sequence"/>
</dbReference>
<evidence type="ECO:0000313" key="3">
    <source>
        <dbReference type="Proteomes" id="UP000579605"/>
    </source>
</evidence>
<feature type="transmembrane region" description="Helical" evidence="1">
    <location>
        <begin position="233"/>
        <end position="250"/>
    </location>
</feature>
<feature type="transmembrane region" description="Helical" evidence="1">
    <location>
        <begin position="68"/>
        <end position="88"/>
    </location>
</feature>
<keyword evidence="3" id="KW-1185">Reference proteome</keyword>
<dbReference type="AlphaFoldDB" id="A0A852ZNX4"/>
<dbReference type="RefSeq" id="WP_179788796.1">
    <property type="nucleotide sequence ID" value="NZ_BAAARR010000023.1"/>
</dbReference>
<accession>A0A852ZNX4</accession>
<evidence type="ECO:0000256" key="1">
    <source>
        <dbReference type="SAM" id="Phobius"/>
    </source>
</evidence>
<dbReference type="EMBL" id="JACBZH010000001">
    <property type="protein sequence ID" value="NYH91179.1"/>
    <property type="molecule type" value="Genomic_DNA"/>
</dbReference>
<keyword evidence="1" id="KW-1133">Transmembrane helix</keyword>
<comment type="caution">
    <text evidence="2">The sequence shown here is derived from an EMBL/GenBank/DDBJ whole genome shotgun (WGS) entry which is preliminary data.</text>
</comment>
<feature type="transmembrane region" description="Helical" evidence="1">
    <location>
        <begin position="100"/>
        <end position="118"/>
    </location>
</feature>
<feature type="transmembrane region" description="Helical" evidence="1">
    <location>
        <begin position="201"/>
        <end position="221"/>
    </location>
</feature>
<name>A0A852ZNX4_9ACTN</name>
<proteinExistence type="predicted"/>
<dbReference type="PANTHER" id="PTHR40761">
    <property type="entry name" value="CONSERVED INTEGRAL MEMBRANE ALANINE VALINE AND LEUCINE RICH PROTEIN-RELATED"/>
    <property type="match status" value="1"/>
</dbReference>
<feature type="transmembrane region" description="Helical" evidence="1">
    <location>
        <begin position="130"/>
        <end position="151"/>
    </location>
</feature>
<keyword evidence="1" id="KW-0812">Transmembrane</keyword>
<gene>
    <name evidence="2" type="ORF">F4554_003817</name>
</gene>
<dbReference type="NCBIfam" id="NF038012">
    <property type="entry name" value="DMT_1"/>
    <property type="match status" value="1"/>
</dbReference>
<organism evidence="2 3">
    <name type="scientific">Actinopolymorpha rutila</name>
    <dbReference type="NCBI Taxonomy" id="446787"/>
    <lineage>
        <taxon>Bacteria</taxon>
        <taxon>Bacillati</taxon>
        <taxon>Actinomycetota</taxon>
        <taxon>Actinomycetes</taxon>
        <taxon>Propionibacteriales</taxon>
        <taxon>Actinopolymorphaceae</taxon>
        <taxon>Actinopolymorpha</taxon>
    </lineage>
</organism>
<dbReference type="PANTHER" id="PTHR40761:SF1">
    <property type="entry name" value="CONSERVED INTEGRAL MEMBRANE ALANINE VALINE AND LEUCINE RICH PROTEIN-RELATED"/>
    <property type="match status" value="1"/>
</dbReference>
<evidence type="ECO:0000313" key="2">
    <source>
        <dbReference type="EMBL" id="NYH91179.1"/>
    </source>
</evidence>
<protein>
    <submittedName>
        <fullName evidence="2">Drug/metabolite transporter (DMT)-like permease</fullName>
    </submittedName>
</protein>
<keyword evidence="1" id="KW-0472">Membrane</keyword>